<gene>
    <name evidence="17" type="primary">LOC110705798</name>
</gene>
<keyword evidence="2" id="KW-0723">Serine/threonine-protein kinase</keyword>
<keyword evidence="7" id="KW-0418">Kinase</keyword>
<dbReference type="InterPro" id="IPR017441">
    <property type="entry name" value="Protein_kinase_ATP_BS"/>
</dbReference>
<evidence type="ECO:0000313" key="17">
    <source>
        <dbReference type="EnsemblPlants" id="AUR62009503-RA:cds"/>
    </source>
</evidence>
<dbReference type="FunFam" id="2.60.120.430:FF:000003">
    <property type="entry name" value="FERONIA receptor-like kinase"/>
    <property type="match status" value="1"/>
</dbReference>
<dbReference type="GO" id="GO:0004674">
    <property type="term" value="F:protein serine/threonine kinase activity"/>
    <property type="evidence" value="ECO:0007669"/>
    <property type="project" value="UniProtKB-KW"/>
</dbReference>
<dbReference type="SMR" id="A0A803LCB4"/>
<dbReference type="AlphaFoldDB" id="A0A803LCB4"/>
<keyword evidence="10 14" id="KW-0472">Membrane</keyword>
<reference evidence="17" key="1">
    <citation type="journal article" date="2017" name="Nature">
        <title>The genome of Chenopodium quinoa.</title>
        <authorList>
            <person name="Jarvis D.E."/>
            <person name="Ho Y.S."/>
            <person name="Lightfoot D.J."/>
            <person name="Schmoeckel S.M."/>
            <person name="Li B."/>
            <person name="Borm T.J.A."/>
            <person name="Ohyanagi H."/>
            <person name="Mineta K."/>
            <person name="Michell C.T."/>
            <person name="Saber N."/>
            <person name="Kharbatia N.M."/>
            <person name="Rupper R.R."/>
            <person name="Sharp A.R."/>
            <person name="Dally N."/>
            <person name="Boughton B.A."/>
            <person name="Woo Y.H."/>
            <person name="Gao G."/>
            <person name="Schijlen E.G.W.M."/>
            <person name="Guo X."/>
            <person name="Momin A.A."/>
            <person name="Negrao S."/>
            <person name="Al-Babili S."/>
            <person name="Gehring C."/>
            <person name="Roessner U."/>
            <person name="Jung C."/>
            <person name="Murphy K."/>
            <person name="Arold S.T."/>
            <person name="Gojobori T."/>
            <person name="van der Linden C.G."/>
            <person name="van Loo E.N."/>
            <person name="Jellen E.N."/>
            <person name="Maughan P.J."/>
            <person name="Tester M."/>
        </authorList>
    </citation>
    <scope>NUCLEOTIDE SEQUENCE [LARGE SCALE GENOMIC DNA]</scope>
    <source>
        <strain evidence="17">cv. PI 614886</strain>
    </source>
</reference>
<keyword evidence="5 15" id="KW-0732">Signal</keyword>
<dbReference type="InterPro" id="IPR008271">
    <property type="entry name" value="Ser/Thr_kinase_AS"/>
</dbReference>
<dbReference type="SMART" id="SM00220">
    <property type="entry name" value="S_TKc"/>
    <property type="match status" value="1"/>
</dbReference>
<feature type="domain" description="Protein kinase" evidence="16">
    <location>
        <begin position="550"/>
        <end position="841"/>
    </location>
</feature>
<dbReference type="InterPro" id="IPR001245">
    <property type="entry name" value="Ser-Thr/Tyr_kinase_cat_dom"/>
</dbReference>
<dbReference type="GO" id="GO:0005524">
    <property type="term" value="F:ATP binding"/>
    <property type="evidence" value="ECO:0007669"/>
    <property type="project" value="UniProtKB-UniRule"/>
</dbReference>
<evidence type="ECO:0000313" key="18">
    <source>
        <dbReference type="Proteomes" id="UP000596660"/>
    </source>
</evidence>
<dbReference type="Gene3D" id="3.30.200.20">
    <property type="entry name" value="Phosphorylase Kinase, domain 1"/>
    <property type="match status" value="1"/>
</dbReference>
<evidence type="ECO:0000256" key="12">
    <source>
        <dbReference type="PROSITE-ProRule" id="PRU10141"/>
    </source>
</evidence>
<feature type="binding site" evidence="12">
    <location>
        <position position="582"/>
    </location>
    <ligand>
        <name>ATP</name>
        <dbReference type="ChEBI" id="CHEBI:30616"/>
    </ligand>
</feature>
<keyword evidence="6 12" id="KW-0547">Nucleotide-binding</keyword>
<dbReference type="EnsemblPlants" id="AUR62009503-RA">
    <property type="protein sequence ID" value="AUR62009503-RA:cds"/>
    <property type="gene ID" value="AUR62009503"/>
</dbReference>
<dbReference type="KEGG" id="cqi:110705798"/>
<keyword evidence="18" id="KW-1185">Reference proteome</keyword>
<evidence type="ECO:0000256" key="3">
    <source>
        <dbReference type="ARBA" id="ARBA00022679"/>
    </source>
</evidence>
<protein>
    <recommendedName>
        <fullName evidence="16">Protein kinase domain-containing protein</fullName>
    </recommendedName>
</protein>
<organism evidence="17 18">
    <name type="scientific">Chenopodium quinoa</name>
    <name type="common">Quinoa</name>
    <dbReference type="NCBI Taxonomy" id="63459"/>
    <lineage>
        <taxon>Eukaryota</taxon>
        <taxon>Viridiplantae</taxon>
        <taxon>Streptophyta</taxon>
        <taxon>Embryophyta</taxon>
        <taxon>Tracheophyta</taxon>
        <taxon>Spermatophyta</taxon>
        <taxon>Magnoliopsida</taxon>
        <taxon>eudicotyledons</taxon>
        <taxon>Gunneridae</taxon>
        <taxon>Pentapetalae</taxon>
        <taxon>Caryophyllales</taxon>
        <taxon>Chenopodiaceae</taxon>
        <taxon>Chenopodioideae</taxon>
        <taxon>Atripliceae</taxon>
        <taxon>Chenopodium</taxon>
    </lineage>
</organism>
<dbReference type="Gene3D" id="1.10.510.10">
    <property type="entry name" value="Transferase(Phosphotransferase) domain 1"/>
    <property type="match status" value="1"/>
</dbReference>
<dbReference type="FunFam" id="2.60.120.430:FF:000007">
    <property type="entry name" value="FERONIA receptor-like kinase"/>
    <property type="match status" value="1"/>
</dbReference>
<dbReference type="FunFam" id="3.30.200.20:FF:000039">
    <property type="entry name" value="receptor-like protein kinase FERONIA"/>
    <property type="match status" value="1"/>
</dbReference>
<dbReference type="Pfam" id="PF12819">
    <property type="entry name" value="Malectin_like"/>
    <property type="match status" value="1"/>
</dbReference>
<dbReference type="InterPro" id="IPR045272">
    <property type="entry name" value="ANXUR1/2-like"/>
</dbReference>
<evidence type="ECO:0000256" key="1">
    <source>
        <dbReference type="ARBA" id="ARBA00004479"/>
    </source>
</evidence>
<dbReference type="PROSITE" id="PS00108">
    <property type="entry name" value="PROTEIN_KINASE_ST"/>
    <property type="match status" value="1"/>
</dbReference>
<evidence type="ECO:0000256" key="8">
    <source>
        <dbReference type="ARBA" id="ARBA00022840"/>
    </source>
</evidence>
<keyword evidence="11" id="KW-0325">Glycoprotein</keyword>
<accession>A0A803LCB4</accession>
<dbReference type="GO" id="GO:0010038">
    <property type="term" value="P:response to metal ion"/>
    <property type="evidence" value="ECO:0007669"/>
    <property type="project" value="UniProtKB-ARBA"/>
</dbReference>
<keyword evidence="8 12" id="KW-0067">ATP-binding</keyword>
<dbReference type="InterPro" id="IPR000719">
    <property type="entry name" value="Prot_kinase_dom"/>
</dbReference>
<evidence type="ECO:0000256" key="2">
    <source>
        <dbReference type="ARBA" id="ARBA00022527"/>
    </source>
</evidence>
<dbReference type="GO" id="GO:0016020">
    <property type="term" value="C:membrane"/>
    <property type="evidence" value="ECO:0007669"/>
    <property type="project" value="UniProtKB-SubCell"/>
</dbReference>
<dbReference type="Gramene" id="AUR62009503-RA">
    <property type="protein sequence ID" value="AUR62009503-RA:cds"/>
    <property type="gene ID" value="AUR62009503"/>
</dbReference>
<evidence type="ECO:0000256" key="11">
    <source>
        <dbReference type="ARBA" id="ARBA00023180"/>
    </source>
</evidence>
<feature type="transmembrane region" description="Helical" evidence="14">
    <location>
        <begin position="478"/>
        <end position="501"/>
    </location>
</feature>
<dbReference type="OrthoDB" id="10261027at2759"/>
<keyword evidence="4 14" id="KW-0812">Transmembrane</keyword>
<evidence type="ECO:0000259" key="16">
    <source>
        <dbReference type="PROSITE" id="PS50011"/>
    </source>
</evidence>
<evidence type="ECO:0000256" key="5">
    <source>
        <dbReference type="ARBA" id="ARBA00022729"/>
    </source>
</evidence>
<dbReference type="CDD" id="cd14066">
    <property type="entry name" value="STKc_IRAK"/>
    <property type="match status" value="1"/>
</dbReference>
<dbReference type="RefSeq" id="XP_021739425.1">
    <property type="nucleotide sequence ID" value="XM_021883733.1"/>
</dbReference>
<evidence type="ECO:0000256" key="7">
    <source>
        <dbReference type="ARBA" id="ARBA00022777"/>
    </source>
</evidence>
<evidence type="ECO:0000256" key="6">
    <source>
        <dbReference type="ARBA" id="ARBA00022741"/>
    </source>
</evidence>
<dbReference type="InterPro" id="IPR011009">
    <property type="entry name" value="Kinase-like_dom_sf"/>
</dbReference>
<evidence type="ECO:0000256" key="15">
    <source>
        <dbReference type="SAM" id="SignalP"/>
    </source>
</evidence>
<dbReference type="PROSITE" id="PS00107">
    <property type="entry name" value="PROTEIN_KINASE_ATP"/>
    <property type="match status" value="1"/>
</dbReference>
<name>A0A803LCB4_CHEQI</name>
<evidence type="ECO:0000256" key="13">
    <source>
        <dbReference type="SAM" id="MobiDB-lite"/>
    </source>
</evidence>
<evidence type="ECO:0000256" key="9">
    <source>
        <dbReference type="ARBA" id="ARBA00022989"/>
    </source>
</evidence>
<dbReference type="FunFam" id="1.10.510.10:FF:000252">
    <property type="entry name" value="Receptor-like protein kinase FERONIA"/>
    <property type="match status" value="1"/>
</dbReference>
<dbReference type="PROSITE" id="PS50011">
    <property type="entry name" value="PROTEIN_KINASE_DOM"/>
    <property type="match status" value="1"/>
</dbReference>
<sequence length="863" mass="95672">MINLLQSFSYIISLVTLIALLITPSSCKTNNYLINCGAPTTTSADNQTWNTDENPTFAPSTSYKDNTKVAHVINEDPSYSGKPPCSGARIFHSPFTYSFPVSPGPKIVRLYFYTSATYDNTSVDNFFLTLKADGGSGSFTLLGNFSAYLHQQFFKNSIPLPIVVKEFLVMATSSRLNLTFSPTLTGSLAFVNGIEIIAVPDNLYDYFNPQSSDETSSSNRSPPIGCFPAKTNVGSQLPFSILRPTALETVRRLNVGGSDVISEMDSGGMSRTWYNDANYIGGNFKGAIPNPNRTLITDISYTIVPKYTAPNLVYWTARIMGPYNNSFKLKNNITWAFSVDSGFDYLIRLHFCEIDPSVTNRRQREFEVLVNNEQADNEVDPFHLGNSLRSTPVCKDYVTSIYEGSSKASLSITLRPDTGSYLTYHDVILNGLEIFKMSQPNGNLAGPNPVLPGDPNRPNKPNSLPPRGGTNSNHLIEILVGVLGSVVFIALVIASAFCWLLRESSQNYCKRLLPSNGSGFSSTSSGGSSLPSHLCHCFTLQQIMVATNNFDDHFVIGVGGFGKVYKGSITINGGTEIMVAIKRLNPSSKQGALEFHTEIVMLTTLRHVHLVSLIGFCDENGEMVLVYDYMPLGTLQDHLYHKYSFRHSDKMDTPIYAPMSWKQRLLTCIRAARGLHYLHTGTGRVIIHRDVKSTNILLDKNWIAKVSDFGISKVGPSMKEGAPTYVSTIVKGSIGYLDPEYIRLKQLTEKSDVYSFGVVLFEVLCARPAMMPLLPNEQVNLARYAKRCYEEGTLHEIVDPNVRDEIAPVCLRKFGEIAEMCVRDQGSKRPSMEEVVWYLEFALKLQETDENNNEITTSSIIPN</sequence>
<evidence type="ECO:0000256" key="4">
    <source>
        <dbReference type="ARBA" id="ARBA00022692"/>
    </source>
</evidence>
<proteinExistence type="predicted"/>
<comment type="subcellular location">
    <subcellularLocation>
        <location evidence="1">Membrane</location>
        <topology evidence="1">Single-pass type I membrane protein</topology>
    </subcellularLocation>
</comment>
<dbReference type="GeneID" id="110705798"/>
<feature type="region of interest" description="Disordered" evidence="13">
    <location>
        <begin position="444"/>
        <end position="468"/>
    </location>
</feature>
<dbReference type="GO" id="GO:0004714">
    <property type="term" value="F:transmembrane receptor protein tyrosine kinase activity"/>
    <property type="evidence" value="ECO:0007669"/>
    <property type="project" value="InterPro"/>
</dbReference>
<dbReference type="PANTHER" id="PTHR34590">
    <property type="entry name" value="OS03G0124300 PROTEIN-RELATED"/>
    <property type="match status" value="1"/>
</dbReference>
<reference evidence="17" key="2">
    <citation type="submission" date="2021-03" db="UniProtKB">
        <authorList>
            <consortium name="EnsemblPlants"/>
        </authorList>
    </citation>
    <scope>IDENTIFICATION</scope>
</reference>
<evidence type="ECO:0000256" key="10">
    <source>
        <dbReference type="ARBA" id="ARBA00023136"/>
    </source>
</evidence>
<dbReference type="Pfam" id="PF07714">
    <property type="entry name" value="PK_Tyr_Ser-Thr"/>
    <property type="match status" value="1"/>
</dbReference>
<feature type="signal peptide" evidence="15">
    <location>
        <begin position="1"/>
        <end position="27"/>
    </location>
</feature>
<dbReference type="SUPFAM" id="SSF56112">
    <property type="entry name" value="Protein kinase-like (PK-like)"/>
    <property type="match status" value="1"/>
</dbReference>
<keyword evidence="3" id="KW-0808">Transferase</keyword>
<feature type="chain" id="PRO_5031469286" description="Protein kinase domain-containing protein" evidence="15">
    <location>
        <begin position="28"/>
        <end position="863"/>
    </location>
</feature>
<evidence type="ECO:0000256" key="14">
    <source>
        <dbReference type="SAM" id="Phobius"/>
    </source>
</evidence>
<keyword evidence="9 14" id="KW-1133">Transmembrane helix</keyword>
<dbReference type="Proteomes" id="UP000596660">
    <property type="component" value="Unplaced"/>
</dbReference>
<dbReference type="Gene3D" id="2.60.120.430">
    <property type="entry name" value="Galactose-binding lectin"/>
    <property type="match status" value="2"/>
</dbReference>
<dbReference type="InterPro" id="IPR024788">
    <property type="entry name" value="Malectin-like_Carb-bd_dom"/>
</dbReference>